<evidence type="ECO:0000313" key="5">
    <source>
        <dbReference type="EMBL" id="SCW23858.1"/>
    </source>
</evidence>
<dbReference type="GO" id="GO:0009507">
    <property type="term" value="C:chloroplast"/>
    <property type="evidence" value="ECO:0007669"/>
    <property type="project" value="UniProtKB-SubCell"/>
</dbReference>
<evidence type="ECO:0000256" key="2">
    <source>
        <dbReference type="ARBA" id="ARBA00022980"/>
    </source>
</evidence>
<dbReference type="InterPro" id="IPR005823">
    <property type="entry name" value="Ribosomal_uL13_bac-type"/>
</dbReference>
<dbReference type="HAMAP" id="MF_01366">
    <property type="entry name" value="Ribosomal_uL13"/>
    <property type="match status" value="1"/>
</dbReference>
<dbReference type="NCBIfam" id="TIGR01066">
    <property type="entry name" value="rplM_bact"/>
    <property type="match status" value="1"/>
</dbReference>
<dbReference type="GO" id="GO:0003735">
    <property type="term" value="F:structural constituent of ribosome"/>
    <property type="evidence" value="ECO:0007669"/>
    <property type="project" value="InterPro"/>
</dbReference>
<comment type="similarity">
    <text evidence="1 4">Belongs to the universal ribosomal protein uL13 family.</text>
</comment>
<sequence length="142" mass="16444">MNKTTYINNINQAKWYLIDAKGHKVGRLSTEVANIIRGKNLASFYPFQHNNAHVIIINAEQITVTGRKAQQKIYYRHSGRPGNLKKETFENLQQRLPHKILEHSIRLMLPKGPLGRKLFKQLKVYAGTDHPHQAQQPTHIYI</sequence>
<dbReference type="GO" id="GO:0006412">
    <property type="term" value="P:translation"/>
    <property type="evidence" value="ECO:0007669"/>
    <property type="project" value="UniProtKB-UniRule"/>
</dbReference>
<protein>
    <recommendedName>
        <fullName evidence="4">Large ribosomal subunit protein uL13c</fullName>
    </recommendedName>
</protein>
<dbReference type="Pfam" id="PF00572">
    <property type="entry name" value="Ribosomal_L13"/>
    <property type="match status" value="1"/>
</dbReference>
<dbReference type="AlphaFoldDB" id="A0A1G4NYX2"/>
<dbReference type="InterPro" id="IPR036899">
    <property type="entry name" value="Ribosomal_uL13_sf"/>
</dbReference>
<dbReference type="PIRSF" id="PIRSF002181">
    <property type="entry name" value="Ribosomal_L13"/>
    <property type="match status" value="1"/>
</dbReference>
<keyword evidence="3 4" id="KW-0687">Ribonucleoprotein</keyword>
<keyword evidence="5" id="KW-0150">Chloroplast</keyword>
<dbReference type="PANTHER" id="PTHR11545:SF2">
    <property type="entry name" value="LARGE RIBOSOMAL SUBUNIT PROTEIN UL13M"/>
    <property type="match status" value="1"/>
</dbReference>
<dbReference type="RefSeq" id="YP_009315403.1">
    <property type="nucleotide sequence ID" value="NC_031666.1"/>
</dbReference>
<gene>
    <name evidence="4 5" type="primary">rpl13</name>
    <name evidence="5" type="ORF">J0255_182</name>
</gene>
<geneLocation type="chloroplast" evidence="5"/>
<dbReference type="GO" id="GO:0017148">
    <property type="term" value="P:negative regulation of translation"/>
    <property type="evidence" value="ECO:0007669"/>
    <property type="project" value="TreeGrafter"/>
</dbReference>
<keyword evidence="5" id="KW-0934">Plastid</keyword>
<accession>A0A1G4NYX2</accession>
<dbReference type="GO" id="GO:0003729">
    <property type="term" value="F:mRNA binding"/>
    <property type="evidence" value="ECO:0007669"/>
    <property type="project" value="TreeGrafter"/>
</dbReference>
<reference evidence="5" key="2">
    <citation type="submission" date="2016-10" db="EMBL/GenBank/DDBJ databases">
        <authorList>
            <person name="de Groot N.N."/>
        </authorList>
    </citation>
    <scope>NUCLEOTIDE SEQUENCE</scope>
    <source>
        <strain evidence="5">J.0255</strain>
    </source>
</reference>
<evidence type="ECO:0000256" key="4">
    <source>
        <dbReference type="HAMAP-Rule" id="MF_01366"/>
    </source>
</evidence>
<comment type="subcellular location">
    <subcellularLocation>
        <location evidence="4">Plastid</location>
        <location evidence="4">Chloroplast</location>
    </subcellularLocation>
</comment>
<comment type="subunit">
    <text evidence="4">Part of the 50S ribosomal subunit.</text>
</comment>
<dbReference type="GeneID" id="29998045"/>
<keyword evidence="2 4" id="KW-0689">Ribosomal protein</keyword>
<proteinExistence type="inferred from homology"/>
<organism evidence="5">
    <name type="scientific">Yamadaella caenomyce</name>
    <dbReference type="NCBI Taxonomy" id="259029"/>
    <lineage>
        <taxon>Eukaryota</taxon>
        <taxon>Rhodophyta</taxon>
        <taxon>Florideophyceae</taxon>
        <taxon>Nemaliophycidae</taxon>
        <taxon>Nemaliales</taxon>
        <taxon>Liagoraceae</taxon>
        <taxon>Yamadaella</taxon>
    </lineage>
</organism>
<dbReference type="InterPro" id="IPR005822">
    <property type="entry name" value="Ribosomal_uL13"/>
</dbReference>
<name>A0A1G4NYX2_9FLOR</name>
<dbReference type="CDD" id="cd00392">
    <property type="entry name" value="Ribosomal_L13"/>
    <property type="match status" value="1"/>
</dbReference>
<evidence type="ECO:0000256" key="1">
    <source>
        <dbReference type="ARBA" id="ARBA00006227"/>
    </source>
</evidence>
<dbReference type="PANTHER" id="PTHR11545">
    <property type="entry name" value="RIBOSOMAL PROTEIN L13"/>
    <property type="match status" value="1"/>
</dbReference>
<reference evidence="5" key="1">
    <citation type="submission" date="2016-10" db="EMBL/GenBank/DDBJ databases">
        <title>Chloroplast genomes as a tool to resolve red algal phylogenies: a case study in the Nemaliales.</title>
        <authorList>
            <person name="Costa J.F."/>
            <person name="Lin S.M."/>
            <person name="Macaya E.C."/>
            <person name="Fernandez-Garcia C."/>
            <person name="Verbruggen H."/>
        </authorList>
    </citation>
    <scope>NUCLEOTIDE SEQUENCE</scope>
    <source>
        <strain evidence="5">J.0255</strain>
    </source>
</reference>
<dbReference type="SUPFAM" id="SSF52161">
    <property type="entry name" value="Ribosomal protein L13"/>
    <property type="match status" value="1"/>
</dbReference>
<evidence type="ECO:0000256" key="3">
    <source>
        <dbReference type="ARBA" id="ARBA00023274"/>
    </source>
</evidence>
<dbReference type="GO" id="GO:0022625">
    <property type="term" value="C:cytosolic large ribosomal subunit"/>
    <property type="evidence" value="ECO:0007669"/>
    <property type="project" value="TreeGrafter"/>
</dbReference>
<dbReference type="Gene3D" id="3.90.1180.10">
    <property type="entry name" value="Ribosomal protein L13"/>
    <property type="match status" value="1"/>
</dbReference>
<dbReference type="EMBL" id="LT622875">
    <property type="protein sequence ID" value="SCW23858.1"/>
    <property type="molecule type" value="Genomic_DNA"/>
</dbReference>